<dbReference type="OrthoDB" id="191139at2759"/>
<dbReference type="PhylomeDB" id="A7RNX2"/>
<dbReference type="eggNOG" id="KOG2408">
    <property type="taxonomic scope" value="Eukaryota"/>
</dbReference>
<dbReference type="PROSITE" id="PS51670">
    <property type="entry name" value="SHKT"/>
    <property type="match status" value="1"/>
</dbReference>
<keyword evidence="7" id="KW-1185">Reference proteome</keyword>
<dbReference type="InterPro" id="IPR003582">
    <property type="entry name" value="ShKT_dom"/>
</dbReference>
<evidence type="ECO:0000313" key="7">
    <source>
        <dbReference type="Proteomes" id="UP000001593"/>
    </source>
</evidence>
<dbReference type="KEGG" id="nve:5518884"/>
<comment type="caution">
    <text evidence="2">Lacks conserved residue(s) required for the propagation of feature annotation.</text>
</comment>
<feature type="disulfide bond" evidence="2">
    <location>
        <begin position="29"/>
        <end position="63"/>
    </location>
</feature>
<reference evidence="6 7" key="1">
    <citation type="journal article" date="2007" name="Science">
        <title>Sea anemone genome reveals ancestral eumetazoan gene repertoire and genomic organization.</title>
        <authorList>
            <person name="Putnam N.H."/>
            <person name="Srivastava M."/>
            <person name="Hellsten U."/>
            <person name="Dirks B."/>
            <person name="Chapman J."/>
            <person name="Salamov A."/>
            <person name="Terry A."/>
            <person name="Shapiro H."/>
            <person name="Lindquist E."/>
            <person name="Kapitonov V.V."/>
            <person name="Jurka J."/>
            <person name="Genikhovich G."/>
            <person name="Grigoriev I.V."/>
            <person name="Lucas S.M."/>
            <person name="Steele R.E."/>
            <person name="Finnerty J.R."/>
            <person name="Technau U."/>
            <person name="Martindale M.Q."/>
            <person name="Rokhsar D.S."/>
        </authorList>
    </citation>
    <scope>NUCLEOTIDE SEQUENCE [LARGE SCALE GENOMIC DNA]</scope>
    <source>
        <strain evidence="7">CH2 X CH6</strain>
    </source>
</reference>
<name>A7RNX2_NEMVE</name>
<dbReference type="SMART" id="SM00254">
    <property type="entry name" value="ShKT"/>
    <property type="match status" value="1"/>
</dbReference>
<accession>A7RNX2</accession>
<organism evidence="6 7">
    <name type="scientific">Nematostella vectensis</name>
    <name type="common">Starlet sea anemone</name>
    <dbReference type="NCBI Taxonomy" id="45351"/>
    <lineage>
        <taxon>Eukaryota</taxon>
        <taxon>Metazoa</taxon>
        <taxon>Cnidaria</taxon>
        <taxon>Anthozoa</taxon>
        <taxon>Hexacorallia</taxon>
        <taxon>Actiniaria</taxon>
        <taxon>Edwardsiidae</taxon>
        <taxon>Nematostella</taxon>
    </lineage>
</organism>
<dbReference type="EMBL" id="DS469524">
    <property type="protein sequence ID" value="EDO46816.1"/>
    <property type="molecule type" value="Genomic_DNA"/>
</dbReference>
<dbReference type="Gene3D" id="1.10.10.1940">
    <property type="match status" value="1"/>
</dbReference>
<dbReference type="Proteomes" id="UP000001593">
    <property type="component" value="Unassembled WGS sequence"/>
</dbReference>
<evidence type="ECO:0000256" key="1">
    <source>
        <dbReference type="ARBA" id="ARBA00022656"/>
    </source>
</evidence>
<keyword evidence="3" id="KW-0472">Membrane</keyword>
<dbReference type="GO" id="GO:0090729">
    <property type="term" value="F:toxin activity"/>
    <property type="evidence" value="ECO:0007669"/>
    <property type="project" value="UniProtKB-KW"/>
</dbReference>
<feature type="chain" id="PRO_5002711426" description="ShKT domain-containing protein" evidence="4">
    <location>
        <begin position="20"/>
        <end position="118"/>
    </location>
</feature>
<dbReference type="Pfam" id="PF01549">
    <property type="entry name" value="ShK"/>
    <property type="match status" value="1"/>
</dbReference>
<dbReference type="HOGENOM" id="CLU_2075918_0_0_1"/>
<evidence type="ECO:0000256" key="2">
    <source>
        <dbReference type="PROSITE-ProRule" id="PRU01005"/>
    </source>
</evidence>
<keyword evidence="2" id="KW-1015">Disulfide bond</keyword>
<dbReference type="AlphaFoldDB" id="A7RNX2"/>
<feature type="domain" description="ShKT" evidence="5">
    <location>
        <begin position="29"/>
        <end position="63"/>
    </location>
</feature>
<evidence type="ECO:0000259" key="5">
    <source>
        <dbReference type="PROSITE" id="PS51670"/>
    </source>
</evidence>
<keyword evidence="1" id="KW-0800">Toxin</keyword>
<feature type="transmembrane region" description="Helical" evidence="3">
    <location>
        <begin position="83"/>
        <end position="103"/>
    </location>
</feature>
<keyword evidence="3" id="KW-1133">Transmembrane helix</keyword>
<keyword evidence="4" id="KW-0732">Signal</keyword>
<gene>
    <name evidence="6" type="ORF">NEMVEDRAFT_v1g199891</name>
</gene>
<evidence type="ECO:0000313" key="6">
    <source>
        <dbReference type="EMBL" id="EDO46816.1"/>
    </source>
</evidence>
<dbReference type="InParanoid" id="A7RNX2"/>
<sequence>MTRYIILVILLASLYLVYGTQDIKSAHKCKDHHPKCVKWAAKGECNKNPKWMLEHCRQSCGQCSQANVHDLLQRAKSQQISDLMIIPYIILAVIIGFSIKIYYSGANCSSDEKLKGTT</sequence>
<proteinExistence type="predicted"/>
<evidence type="ECO:0000256" key="4">
    <source>
        <dbReference type="SAM" id="SignalP"/>
    </source>
</evidence>
<evidence type="ECO:0000256" key="3">
    <source>
        <dbReference type="SAM" id="Phobius"/>
    </source>
</evidence>
<feature type="signal peptide" evidence="4">
    <location>
        <begin position="1"/>
        <end position="19"/>
    </location>
</feature>
<protein>
    <recommendedName>
        <fullName evidence="5">ShKT domain-containing protein</fullName>
    </recommendedName>
</protein>
<keyword evidence="3" id="KW-0812">Transmembrane</keyword>